<dbReference type="OrthoDB" id="8248986at2"/>
<dbReference type="AlphaFoldDB" id="A0A318TAP3"/>
<evidence type="ECO:0000313" key="2">
    <source>
        <dbReference type="Proteomes" id="UP000248148"/>
    </source>
</evidence>
<evidence type="ECO:0000313" key="1">
    <source>
        <dbReference type="EMBL" id="PYF01663.1"/>
    </source>
</evidence>
<reference evidence="1 2" key="1">
    <citation type="submission" date="2018-06" db="EMBL/GenBank/DDBJ databases">
        <title>Genomic Encyclopedia of Archaeal and Bacterial Type Strains, Phase II (KMG-II): from individual species to whole genera.</title>
        <authorList>
            <person name="Goeker M."/>
        </authorList>
    </citation>
    <scope>NUCLEOTIDE SEQUENCE [LARGE SCALE GENOMIC DNA]</scope>
    <source>
        <strain evidence="1 2">JCM 11668</strain>
    </source>
</reference>
<protein>
    <submittedName>
        <fullName evidence="1">Uncharacterized protein</fullName>
    </submittedName>
</protein>
<name>A0A318TAP3_9BRAD</name>
<comment type="caution">
    <text evidence="1">The sequence shown here is derived from an EMBL/GenBank/DDBJ whole genome shotgun (WGS) entry which is preliminary data.</text>
</comment>
<dbReference type="RefSeq" id="WP_110781813.1">
    <property type="nucleotide sequence ID" value="NZ_QJTI01000019.1"/>
</dbReference>
<dbReference type="Proteomes" id="UP000248148">
    <property type="component" value="Unassembled WGS sequence"/>
</dbReference>
<accession>A0A318TAP3</accession>
<proteinExistence type="predicted"/>
<sequence length="60" mass="6504">MADSTQYFRAHAVAALRKARSLPLGRQRAKQRMVARVCHLLAKQGTPPPRGSAPPAPARS</sequence>
<organism evidence="1 2">
    <name type="scientific">Rhodopseudomonas faecalis</name>
    <dbReference type="NCBI Taxonomy" id="99655"/>
    <lineage>
        <taxon>Bacteria</taxon>
        <taxon>Pseudomonadati</taxon>
        <taxon>Pseudomonadota</taxon>
        <taxon>Alphaproteobacteria</taxon>
        <taxon>Hyphomicrobiales</taxon>
        <taxon>Nitrobacteraceae</taxon>
        <taxon>Rhodopseudomonas</taxon>
    </lineage>
</organism>
<gene>
    <name evidence="1" type="ORF">BJ122_11968</name>
</gene>
<dbReference type="EMBL" id="QJTI01000019">
    <property type="protein sequence ID" value="PYF01663.1"/>
    <property type="molecule type" value="Genomic_DNA"/>
</dbReference>
<keyword evidence="2" id="KW-1185">Reference proteome</keyword>